<dbReference type="Proteomes" id="UP001341281">
    <property type="component" value="Chromosome 02"/>
</dbReference>
<dbReference type="CDD" id="cd09272">
    <property type="entry name" value="RNase_HI_RT_Ty1"/>
    <property type="match status" value="1"/>
</dbReference>
<keyword evidence="4" id="KW-1185">Reference proteome</keyword>
<protein>
    <recommendedName>
        <fullName evidence="5">Reverse transcriptase Ty1/copia-type domain-containing protein</fullName>
    </recommendedName>
</protein>
<dbReference type="SUPFAM" id="SSF56672">
    <property type="entry name" value="DNA/RNA polymerases"/>
    <property type="match status" value="1"/>
</dbReference>
<evidence type="ECO:0000313" key="3">
    <source>
        <dbReference type="EMBL" id="WVZ55440.1"/>
    </source>
</evidence>
<dbReference type="InterPro" id="IPR013103">
    <property type="entry name" value="RVT_2"/>
</dbReference>
<accession>A0AAQ3SLM5</accession>
<dbReference type="PANTHER" id="PTHR11439:SF455">
    <property type="entry name" value="RLK (RECEPTOR-LIKE PROTEIN KINASE) 8, PUTATIVE-RELATED"/>
    <property type="match status" value="1"/>
</dbReference>
<evidence type="ECO:0000259" key="1">
    <source>
        <dbReference type="Pfam" id="PF04937"/>
    </source>
</evidence>
<feature type="domain" description="Reverse transcriptase Ty1/copia-type" evidence="2">
    <location>
        <begin position="222"/>
        <end position="466"/>
    </location>
</feature>
<gene>
    <name evidence="3" type="ORF">U9M48_006100</name>
</gene>
<dbReference type="EMBL" id="CP144746">
    <property type="protein sequence ID" value="WVZ55440.1"/>
    <property type="molecule type" value="Genomic_DNA"/>
</dbReference>
<dbReference type="Pfam" id="PF07727">
    <property type="entry name" value="RVT_2"/>
    <property type="match status" value="1"/>
</dbReference>
<dbReference type="PANTHER" id="PTHR11439">
    <property type="entry name" value="GAG-POL-RELATED RETROTRANSPOSON"/>
    <property type="match status" value="1"/>
</dbReference>
<dbReference type="InterPro" id="IPR007021">
    <property type="entry name" value="DUF659"/>
</dbReference>
<dbReference type="Pfam" id="PF04937">
    <property type="entry name" value="DUF659"/>
    <property type="match status" value="1"/>
</dbReference>
<evidence type="ECO:0000259" key="2">
    <source>
        <dbReference type="Pfam" id="PF07727"/>
    </source>
</evidence>
<dbReference type="InterPro" id="IPR043502">
    <property type="entry name" value="DNA/RNA_pol_sf"/>
</dbReference>
<name>A0AAQ3SLM5_PASNO</name>
<evidence type="ECO:0000313" key="4">
    <source>
        <dbReference type="Proteomes" id="UP001341281"/>
    </source>
</evidence>
<feature type="domain" description="DUF659" evidence="1">
    <location>
        <begin position="721"/>
        <end position="821"/>
    </location>
</feature>
<evidence type="ECO:0008006" key="5">
    <source>
        <dbReference type="Google" id="ProtNLM"/>
    </source>
</evidence>
<dbReference type="AlphaFoldDB" id="A0AAQ3SLM5"/>
<proteinExistence type="predicted"/>
<reference evidence="3 4" key="1">
    <citation type="submission" date="2024-02" db="EMBL/GenBank/DDBJ databases">
        <title>High-quality chromosome-scale genome assembly of Pensacola bahiagrass (Paspalum notatum Flugge var. saurae).</title>
        <authorList>
            <person name="Vega J.M."/>
            <person name="Podio M."/>
            <person name="Orjuela J."/>
            <person name="Siena L.A."/>
            <person name="Pessino S.C."/>
            <person name="Combes M.C."/>
            <person name="Mariac C."/>
            <person name="Albertini E."/>
            <person name="Pupilli F."/>
            <person name="Ortiz J.P.A."/>
            <person name="Leblanc O."/>
        </authorList>
    </citation>
    <scope>NUCLEOTIDE SEQUENCE [LARGE SCALE GENOMIC DNA]</scope>
    <source>
        <strain evidence="3">R1</strain>
        <tissue evidence="3">Leaf</tissue>
    </source>
</reference>
<sequence length="831" mass="93517">MDTSLKAWRTLEKIFAAGSRARIMQIRMQLTSTKKGDMTIAAYYRKMKNLADTLAAIGKPIDDEEFIAYLMRGLSTEYDSLVTSITTNLDSYSLSDVYAHMLSQEMRIEHNQAETQMSANTANRGLANRNYQAEEVTKVAAAASNGYVVDPDWYVDTGATDHITSDLERLTTRERYNGGDQVQVANGSETDKLSEPSNWKEAMDHVGWKQAMDDEYSALIKNQTWDLVPPQKGMNLIDSKWVYKVKRKSDSSVDRFKARLVAKGFKQQHGIDYFETFSPVVKPTTVRTILTVAVSRGWHLHQIDIQNSFLHGYLQETVFMRQPAGYIDKSQPPNYVCKLKKALYGLKQAPRAWHTRLTNKLQELGFKPSRADTSLFIFSHGGVTIYMLIYVDDIIIVNSTTSATHKLIEQLRTEFAVKDLGQLQYFLGVGVKSQRDGIVLSQKRYALDILRRANMEKCRPISTPMASTEKLARDQGQKLNDQEQFKYRSIVGGLQYLTITRPDLSFVVNRICQYIHAPIDVHWAAVKRVLRYIKGTADTGLKIQRSSKLTLNAFSDADWAGCPDDRRSTSGFAVFLGPNLVSWSSRKQATVSRTSTEAEYKAVANVAAEIVWLQSLLKELGVCQWKPPLLWCDNLGATYLVTNPVFHARTKHIEVDFHFVREQVARKSLQIRFISSADQVADIFTKALSKGPFSFISRNLNIVSTEMVTAINNAPKGYKAPSSEKARTPLLDSCKRQVENDLLGGVSIVSNEWTNIKTQPLINVIVSNSTSSCFLYSEDYSGIEKTGDKIAQILLKAIDDVFLLVTDNASNYKAARGKFMKCIIASIGFHV</sequence>
<dbReference type="Pfam" id="PF14223">
    <property type="entry name" value="Retrotran_gag_2"/>
    <property type="match status" value="1"/>
</dbReference>
<organism evidence="3 4">
    <name type="scientific">Paspalum notatum var. saurae</name>
    <dbReference type="NCBI Taxonomy" id="547442"/>
    <lineage>
        <taxon>Eukaryota</taxon>
        <taxon>Viridiplantae</taxon>
        <taxon>Streptophyta</taxon>
        <taxon>Embryophyta</taxon>
        <taxon>Tracheophyta</taxon>
        <taxon>Spermatophyta</taxon>
        <taxon>Magnoliopsida</taxon>
        <taxon>Liliopsida</taxon>
        <taxon>Poales</taxon>
        <taxon>Poaceae</taxon>
        <taxon>PACMAD clade</taxon>
        <taxon>Panicoideae</taxon>
        <taxon>Andropogonodae</taxon>
        <taxon>Paspaleae</taxon>
        <taxon>Paspalinae</taxon>
        <taxon>Paspalum</taxon>
    </lineage>
</organism>